<evidence type="ECO:0000313" key="6">
    <source>
        <dbReference type="Proteomes" id="UP001237642"/>
    </source>
</evidence>
<dbReference type="PANTHER" id="PTHR32444">
    <property type="entry name" value="BULB-TYPE LECTIN DOMAIN-CONTAINING PROTEIN"/>
    <property type="match status" value="1"/>
</dbReference>
<dbReference type="Gene3D" id="2.90.10.10">
    <property type="entry name" value="Bulb-type lectin domain"/>
    <property type="match status" value="1"/>
</dbReference>
<name>A0AAD8GQ38_9APIA</name>
<evidence type="ECO:0000259" key="4">
    <source>
        <dbReference type="PROSITE" id="PS50927"/>
    </source>
</evidence>
<dbReference type="InterPro" id="IPR001480">
    <property type="entry name" value="Bulb-type_lectin_dom"/>
</dbReference>
<dbReference type="SMART" id="SM00108">
    <property type="entry name" value="B_lectin"/>
    <property type="match status" value="1"/>
</dbReference>
<sequence length="212" mass="23565">MMKCFTLILLCCFLCSFIVKTSAGDILYSNYTLKDEETIVSADGEFELGFFSPGSSKNRYLSIRYKKAGGIIVWVANRDAPLTDASGKLTLSSEGTLEIFNSTNSTIWSSNSPKSIKNPVAQLLNTGNLVIRTGNDPDIENFQWQSYDFPDNTLLPGMKVGKNLATGRDWSFSSWKSNDDPSPGNFQAELDISGYPQIFLWNDSDIYFRTGP</sequence>
<dbReference type="PROSITE" id="PS50927">
    <property type="entry name" value="BULB_LECTIN"/>
    <property type="match status" value="1"/>
</dbReference>
<accession>A0AAD8GQ38</accession>
<dbReference type="InterPro" id="IPR036426">
    <property type="entry name" value="Bulb-type_lectin_dom_sf"/>
</dbReference>
<evidence type="ECO:0000256" key="3">
    <source>
        <dbReference type="SAM" id="SignalP"/>
    </source>
</evidence>
<gene>
    <name evidence="5" type="ORF">POM88_052810</name>
</gene>
<dbReference type="FunFam" id="2.90.10.10:FF:000004">
    <property type="entry name" value="G-type lectin S-receptor-like serine/threonine-protein kinase"/>
    <property type="match status" value="1"/>
</dbReference>
<dbReference type="AlphaFoldDB" id="A0AAD8GQ38"/>
<keyword evidence="1 3" id="KW-0732">Signal</keyword>
<evidence type="ECO:0000256" key="2">
    <source>
        <dbReference type="ARBA" id="ARBA00023180"/>
    </source>
</evidence>
<evidence type="ECO:0000313" key="5">
    <source>
        <dbReference type="EMBL" id="KAK1352972.1"/>
    </source>
</evidence>
<organism evidence="5 6">
    <name type="scientific">Heracleum sosnowskyi</name>
    <dbReference type="NCBI Taxonomy" id="360622"/>
    <lineage>
        <taxon>Eukaryota</taxon>
        <taxon>Viridiplantae</taxon>
        <taxon>Streptophyta</taxon>
        <taxon>Embryophyta</taxon>
        <taxon>Tracheophyta</taxon>
        <taxon>Spermatophyta</taxon>
        <taxon>Magnoliopsida</taxon>
        <taxon>eudicotyledons</taxon>
        <taxon>Gunneridae</taxon>
        <taxon>Pentapetalae</taxon>
        <taxon>asterids</taxon>
        <taxon>campanulids</taxon>
        <taxon>Apiales</taxon>
        <taxon>Apiaceae</taxon>
        <taxon>Apioideae</taxon>
        <taxon>apioid superclade</taxon>
        <taxon>Tordylieae</taxon>
        <taxon>Tordyliinae</taxon>
        <taxon>Heracleum</taxon>
    </lineage>
</organism>
<evidence type="ECO:0000256" key="1">
    <source>
        <dbReference type="ARBA" id="ARBA00022729"/>
    </source>
</evidence>
<feature type="signal peptide" evidence="3">
    <location>
        <begin position="1"/>
        <end position="23"/>
    </location>
</feature>
<dbReference type="PANTHER" id="PTHR32444:SF235">
    <property type="entry name" value="OS01G0783900 PROTEIN"/>
    <property type="match status" value="1"/>
</dbReference>
<comment type="caution">
    <text evidence="5">The sequence shown here is derived from an EMBL/GenBank/DDBJ whole genome shotgun (WGS) entry which is preliminary data.</text>
</comment>
<dbReference type="Proteomes" id="UP001237642">
    <property type="component" value="Unassembled WGS sequence"/>
</dbReference>
<proteinExistence type="predicted"/>
<dbReference type="Pfam" id="PF01453">
    <property type="entry name" value="B_lectin"/>
    <property type="match status" value="1"/>
</dbReference>
<protein>
    <submittedName>
        <fullName evidence="5">Bulb-type lectin domain-containing protein</fullName>
    </submittedName>
</protein>
<feature type="chain" id="PRO_5042215124" evidence="3">
    <location>
        <begin position="24"/>
        <end position="212"/>
    </location>
</feature>
<dbReference type="CDD" id="cd00028">
    <property type="entry name" value="B_lectin"/>
    <property type="match status" value="1"/>
</dbReference>
<dbReference type="EMBL" id="JAUIZM010000014">
    <property type="protein sequence ID" value="KAK1352972.1"/>
    <property type="molecule type" value="Genomic_DNA"/>
</dbReference>
<reference evidence="5" key="1">
    <citation type="submission" date="2023-02" db="EMBL/GenBank/DDBJ databases">
        <title>Genome of toxic invasive species Heracleum sosnowskyi carries increased number of genes despite the absence of recent whole-genome duplications.</title>
        <authorList>
            <person name="Schelkunov M."/>
            <person name="Shtratnikova V."/>
            <person name="Makarenko M."/>
            <person name="Klepikova A."/>
            <person name="Omelchenko D."/>
            <person name="Novikova G."/>
            <person name="Obukhova E."/>
            <person name="Bogdanov V."/>
            <person name="Penin A."/>
            <person name="Logacheva M."/>
        </authorList>
    </citation>
    <scope>NUCLEOTIDE SEQUENCE</scope>
    <source>
        <strain evidence="5">Hsosn_3</strain>
        <tissue evidence="5">Leaf</tissue>
    </source>
</reference>
<feature type="domain" description="Bulb-type lectin" evidence="4">
    <location>
        <begin position="24"/>
        <end position="144"/>
    </location>
</feature>
<keyword evidence="6" id="KW-1185">Reference proteome</keyword>
<dbReference type="SUPFAM" id="SSF51110">
    <property type="entry name" value="alpha-D-mannose-specific plant lectins"/>
    <property type="match status" value="1"/>
</dbReference>
<keyword evidence="2" id="KW-0325">Glycoprotein</keyword>
<reference evidence="5" key="2">
    <citation type="submission" date="2023-05" db="EMBL/GenBank/DDBJ databases">
        <authorList>
            <person name="Schelkunov M.I."/>
        </authorList>
    </citation>
    <scope>NUCLEOTIDE SEQUENCE</scope>
    <source>
        <strain evidence="5">Hsosn_3</strain>
        <tissue evidence="5">Leaf</tissue>
    </source>
</reference>